<gene>
    <name evidence="3" type="ORF">GCM10023198_27560</name>
</gene>
<dbReference type="Proteomes" id="UP001500843">
    <property type="component" value="Unassembled WGS sequence"/>
</dbReference>
<keyword evidence="1" id="KW-0812">Transmembrane</keyword>
<dbReference type="Pfam" id="PF26273">
    <property type="entry name" value="Gly_zipper"/>
    <property type="match status" value="1"/>
</dbReference>
<feature type="transmembrane region" description="Helical" evidence="1">
    <location>
        <begin position="43"/>
        <end position="60"/>
    </location>
</feature>
<evidence type="ECO:0000259" key="2">
    <source>
        <dbReference type="Pfam" id="PF26273"/>
    </source>
</evidence>
<keyword evidence="4" id="KW-1185">Reference proteome</keyword>
<evidence type="ECO:0000313" key="4">
    <source>
        <dbReference type="Proteomes" id="UP001500843"/>
    </source>
</evidence>
<reference evidence="4" key="1">
    <citation type="journal article" date="2019" name="Int. J. Syst. Evol. Microbiol.">
        <title>The Global Catalogue of Microorganisms (GCM) 10K type strain sequencing project: providing services to taxonomists for standard genome sequencing and annotation.</title>
        <authorList>
            <consortium name="The Broad Institute Genomics Platform"/>
            <consortium name="The Broad Institute Genome Sequencing Center for Infectious Disease"/>
            <person name="Wu L."/>
            <person name="Ma J."/>
        </authorList>
    </citation>
    <scope>NUCLEOTIDE SEQUENCE [LARGE SCALE GENOMIC DNA]</scope>
    <source>
        <strain evidence="4">JCM 17975</strain>
    </source>
</reference>
<dbReference type="EMBL" id="BAABHM010000011">
    <property type="protein sequence ID" value="GAA4704406.1"/>
    <property type="molecule type" value="Genomic_DNA"/>
</dbReference>
<keyword evidence="1" id="KW-0472">Membrane</keyword>
<comment type="caution">
    <text evidence="3">The sequence shown here is derived from an EMBL/GenBank/DDBJ whole genome shotgun (WGS) entry which is preliminary data.</text>
</comment>
<proteinExistence type="predicted"/>
<keyword evidence="1" id="KW-1133">Transmembrane helix</keyword>
<feature type="domain" description="Glycine zipper-like" evidence="2">
    <location>
        <begin position="21"/>
        <end position="59"/>
    </location>
</feature>
<sequence length="82" mass="7966">MAYTGPHDQSGSASPSTAGWSWGAGVAVGLGIGVALGVALDNLAVGIALGVAFFPVFAMVRGSTTSEDEVPSDGESLPGGDT</sequence>
<name>A0ABP8XE67_9MICO</name>
<feature type="transmembrane region" description="Helical" evidence="1">
    <location>
        <begin position="20"/>
        <end position="38"/>
    </location>
</feature>
<organism evidence="3 4">
    <name type="scientific">Promicromonospora umidemergens</name>
    <dbReference type="NCBI Taxonomy" id="629679"/>
    <lineage>
        <taxon>Bacteria</taxon>
        <taxon>Bacillati</taxon>
        <taxon>Actinomycetota</taxon>
        <taxon>Actinomycetes</taxon>
        <taxon>Micrococcales</taxon>
        <taxon>Promicromonosporaceae</taxon>
        <taxon>Promicromonospora</taxon>
    </lineage>
</organism>
<accession>A0ABP8XE67</accession>
<dbReference type="InterPro" id="IPR058598">
    <property type="entry name" value="Gly_zipper-like_dom"/>
</dbReference>
<protein>
    <recommendedName>
        <fullName evidence="2">Glycine zipper-like domain-containing protein</fullName>
    </recommendedName>
</protein>
<evidence type="ECO:0000256" key="1">
    <source>
        <dbReference type="SAM" id="Phobius"/>
    </source>
</evidence>
<dbReference type="RefSeq" id="WP_253867914.1">
    <property type="nucleotide sequence ID" value="NZ_BAABHM010000011.1"/>
</dbReference>
<evidence type="ECO:0000313" key="3">
    <source>
        <dbReference type="EMBL" id="GAA4704406.1"/>
    </source>
</evidence>